<sequence length="101" mass="10945">MKATIRIELPAHLSKLAGASREVQVSVEGPVTQRSVLDALEIAYPMLEGTIRDHTSKLRRPFIRFFACEEDLSHIASDEPLPDVVVKGVEPLLIVGAIAGG</sequence>
<proteinExistence type="predicted"/>
<evidence type="ECO:0000313" key="2">
    <source>
        <dbReference type="Proteomes" id="UP000292958"/>
    </source>
</evidence>
<name>A0A4Q7YW40_9BACT</name>
<reference evidence="1 2" key="1">
    <citation type="submission" date="2019-02" db="EMBL/GenBank/DDBJ databases">
        <title>Genomic Encyclopedia of Archaeal and Bacterial Type Strains, Phase II (KMG-II): from individual species to whole genera.</title>
        <authorList>
            <person name="Goeker M."/>
        </authorList>
    </citation>
    <scope>NUCLEOTIDE SEQUENCE [LARGE SCALE GENOMIC DNA]</scope>
    <source>
        <strain evidence="1 2">DSM 18101</strain>
    </source>
</reference>
<evidence type="ECO:0008006" key="3">
    <source>
        <dbReference type="Google" id="ProtNLM"/>
    </source>
</evidence>
<dbReference type="EMBL" id="SHKW01000001">
    <property type="protein sequence ID" value="RZU41285.1"/>
    <property type="molecule type" value="Genomic_DNA"/>
</dbReference>
<dbReference type="CDD" id="cd17040">
    <property type="entry name" value="Ubl_MoaD_like"/>
    <property type="match status" value="1"/>
</dbReference>
<dbReference type="RefSeq" id="WP_130419222.1">
    <property type="nucleotide sequence ID" value="NZ_SHKW01000001.1"/>
</dbReference>
<dbReference type="OrthoDB" id="121049at2"/>
<comment type="caution">
    <text evidence="1">The sequence shown here is derived from an EMBL/GenBank/DDBJ whole genome shotgun (WGS) entry which is preliminary data.</text>
</comment>
<dbReference type="Gene3D" id="3.10.20.30">
    <property type="match status" value="1"/>
</dbReference>
<accession>A0A4Q7YW40</accession>
<dbReference type="AlphaFoldDB" id="A0A4Q7YW40"/>
<gene>
    <name evidence="1" type="ORF">BDD14_2795</name>
</gene>
<organism evidence="1 2">
    <name type="scientific">Edaphobacter modestus</name>
    <dbReference type="NCBI Taxonomy" id="388466"/>
    <lineage>
        <taxon>Bacteria</taxon>
        <taxon>Pseudomonadati</taxon>
        <taxon>Acidobacteriota</taxon>
        <taxon>Terriglobia</taxon>
        <taxon>Terriglobales</taxon>
        <taxon>Acidobacteriaceae</taxon>
        <taxon>Edaphobacter</taxon>
    </lineage>
</organism>
<keyword evidence="2" id="KW-1185">Reference proteome</keyword>
<dbReference type="InterPro" id="IPR012675">
    <property type="entry name" value="Beta-grasp_dom_sf"/>
</dbReference>
<evidence type="ECO:0000313" key="1">
    <source>
        <dbReference type="EMBL" id="RZU41285.1"/>
    </source>
</evidence>
<dbReference type="Proteomes" id="UP000292958">
    <property type="component" value="Unassembled WGS sequence"/>
</dbReference>
<protein>
    <recommendedName>
        <fullName evidence="3">Molybdopterin synthase subunit MoaD</fullName>
    </recommendedName>
</protein>